<organism evidence="2 3">
    <name type="scientific">Acetobacter garciniae</name>
    <dbReference type="NCBI Taxonomy" id="2817435"/>
    <lineage>
        <taxon>Bacteria</taxon>
        <taxon>Pseudomonadati</taxon>
        <taxon>Pseudomonadota</taxon>
        <taxon>Alphaproteobacteria</taxon>
        <taxon>Acetobacterales</taxon>
        <taxon>Acetobacteraceae</taxon>
        <taxon>Acetobacter</taxon>
    </lineage>
</organism>
<gene>
    <name evidence="2" type="ORF">J2D77_12920</name>
</gene>
<name>A0A939HPX4_9PROT</name>
<dbReference type="EMBL" id="JAFVMH010000007">
    <property type="protein sequence ID" value="MBO1326054.1"/>
    <property type="molecule type" value="Genomic_DNA"/>
</dbReference>
<evidence type="ECO:0000313" key="3">
    <source>
        <dbReference type="Proteomes" id="UP000664073"/>
    </source>
</evidence>
<dbReference type="AlphaFoldDB" id="A0A939HPX4"/>
<protein>
    <submittedName>
        <fullName evidence="2">Uncharacterized protein</fullName>
    </submittedName>
</protein>
<feature type="region of interest" description="Disordered" evidence="1">
    <location>
        <begin position="126"/>
        <end position="147"/>
    </location>
</feature>
<accession>A0A939HPX4</accession>
<evidence type="ECO:0000313" key="2">
    <source>
        <dbReference type="EMBL" id="MBO1326054.1"/>
    </source>
</evidence>
<comment type="caution">
    <text evidence="2">The sequence shown here is derived from an EMBL/GenBank/DDBJ whole genome shotgun (WGS) entry which is preliminary data.</text>
</comment>
<dbReference type="Proteomes" id="UP000664073">
    <property type="component" value="Unassembled WGS sequence"/>
</dbReference>
<dbReference type="RefSeq" id="WP_207846743.1">
    <property type="nucleotide sequence ID" value="NZ_JAFVMH010000007.1"/>
</dbReference>
<sequence length="147" mass="15289">MAQATSAPRAGASVTVICRMPSGLVLDLYDQQELAARATSAVPVMGPPVPRASVRLKGAVRDPRFHARDNRLLGLGGRTEVDAGFWAAWCAQNPGYGPLKSGLIFAQAKEADALAELAERGAHRTGLEGLDPEHLPGVAPLNAEGAG</sequence>
<proteinExistence type="predicted"/>
<evidence type="ECO:0000256" key="1">
    <source>
        <dbReference type="SAM" id="MobiDB-lite"/>
    </source>
</evidence>
<keyword evidence="3" id="KW-1185">Reference proteome</keyword>
<reference evidence="2" key="1">
    <citation type="submission" date="2021-03" db="EMBL/GenBank/DDBJ databases">
        <title>The complete genome sequence of Acetobacter sp. TBRC 12339.</title>
        <authorList>
            <person name="Charoenyingcharoen P."/>
            <person name="Yukphan P."/>
        </authorList>
    </citation>
    <scope>NUCLEOTIDE SEQUENCE</scope>
    <source>
        <strain evidence="2">TBRC 12339</strain>
    </source>
</reference>